<evidence type="ECO:0000256" key="1">
    <source>
        <dbReference type="SAM" id="MobiDB-lite"/>
    </source>
</evidence>
<accession>A0A346Y099</accession>
<dbReference type="EMBL" id="CP031165">
    <property type="protein sequence ID" value="AXV07896.1"/>
    <property type="molecule type" value="Genomic_DNA"/>
</dbReference>
<evidence type="ECO:0000313" key="3">
    <source>
        <dbReference type="EMBL" id="AXV07896.1"/>
    </source>
</evidence>
<keyword evidence="4" id="KW-1185">Reference proteome</keyword>
<dbReference type="PANTHER" id="PTHR43252:SF2">
    <property type="entry name" value="TRANSCRIPTION REGULATOR, PADR-LIKE FAMILY"/>
    <property type="match status" value="1"/>
</dbReference>
<dbReference type="Proteomes" id="UP000264006">
    <property type="component" value="Chromosome"/>
</dbReference>
<protein>
    <submittedName>
        <fullName evidence="3">Transcriptional regulator, PadR family</fullName>
    </submittedName>
</protein>
<dbReference type="InterPro" id="IPR036388">
    <property type="entry name" value="WH-like_DNA-bd_sf"/>
</dbReference>
<dbReference type="PANTHER" id="PTHR43252">
    <property type="entry name" value="TRANSCRIPTIONAL REGULATOR YQJI"/>
    <property type="match status" value="1"/>
</dbReference>
<dbReference type="CDD" id="cd00090">
    <property type="entry name" value="HTH_ARSR"/>
    <property type="match status" value="1"/>
</dbReference>
<reference evidence="3 4" key="1">
    <citation type="submission" date="2018-09" db="EMBL/GenBank/DDBJ databases">
        <title>Complete genome sequence of Euzebya sp. DY32-46 isolated from seawater of Pacific Ocean.</title>
        <authorList>
            <person name="Xu L."/>
            <person name="Wu Y.-H."/>
            <person name="Xu X.-W."/>
        </authorList>
    </citation>
    <scope>NUCLEOTIDE SEQUENCE [LARGE SCALE GENOMIC DNA]</scope>
    <source>
        <strain evidence="3 4">DY32-46</strain>
    </source>
</reference>
<gene>
    <name evidence="3" type="ORF">DVS28_a3221</name>
</gene>
<feature type="region of interest" description="Disordered" evidence="1">
    <location>
        <begin position="67"/>
        <end position="86"/>
    </location>
</feature>
<dbReference type="InterPro" id="IPR005149">
    <property type="entry name" value="Tscrpt_reg_PadR_N"/>
</dbReference>
<evidence type="ECO:0000313" key="4">
    <source>
        <dbReference type="Proteomes" id="UP000264006"/>
    </source>
</evidence>
<organism evidence="3 4">
    <name type="scientific">Euzebya pacifica</name>
    <dbReference type="NCBI Taxonomy" id="1608957"/>
    <lineage>
        <taxon>Bacteria</taxon>
        <taxon>Bacillati</taxon>
        <taxon>Actinomycetota</taxon>
        <taxon>Nitriliruptoria</taxon>
        <taxon>Euzebyales</taxon>
    </lineage>
</organism>
<dbReference type="AlphaFoldDB" id="A0A346Y099"/>
<dbReference type="InterPro" id="IPR036390">
    <property type="entry name" value="WH_DNA-bd_sf"/>
</dbReference>
<evidence type="ECO:0000259" key="2">
    <source>
        <dbReference type="Pfam" id="PF03551"/>
    </source>
</evidence>
<feature type="region of interest" description="Disordered" evidence="1">
    <location>
        <begin position="31"/>
        <end position="56"/>
    </location>
</feature>
<proteinExistence type="predicted"/>
<sequence>MHSSSIPYDDPWRQAYDAMPPWVRKMIAMASDPDHDHDHTPPPGRGRRHRHGSPPPFDPFTMMFGGGRGGRGGRRGGPWGRGPRASRGDIRAAILSLLAEEPMHGYQLMQEMSERSGGVWRPSPGSVYPTLSQLEDEGLVEGEKDGGRRVFSLTDDGRAAAEEADDSPWDAVGDTADDHLSSLREEIASTAGAVMAVATSGDPDHVEAAKEILADARKALYRLLAED</sequence>
<dbReference type="SUPFAM" id="SSF46785">
    <property type="entry name" value="Winged helix' DNA-binding domain"/>
    <property type="match status" value="1"/>
</dbReference>
<dbReference type="InterPro" id="IPR011991">
    <property type="entry name" value="ArsR-like_HTH"/>
</dbReference>
<dbReference type="KEGG" id="euz:DVS28_a3221"/>
<dbReference type="Gene3D" id="1.10.10.10">
    <property type="entry name" value="Winged helix-like DNA-binding domain superfamily/Winged helix DNA-binding domain"/>
    <property type="match status" value="1"/>
</dbReference>
<name>A0A346Y099_9ACTN</name>
<dbReference type="Pfam" id="PF03551">
    <property type="entry name" value="PadR"/>
    <property type="match status" value="1"/>
</dbReference>
<feature type="compositionally biased region" description="Gly residues" evidence="1">
    <location>
        <begin position="67"/>
        <end position="80"/>
    </location>
</feature>
<dbReference type="RefSeq" id="WP_216826076.1">
    <property type="nucleotide sequence ID" value="NZ_CAXIBR010000158.1"/>
</dbReference>
<feature type="domain" description="Transcription regulator PadR N-terminal" evidence="2">
    <location>
        <begin position="94"/>
        <end position="162"/>
    </location>
</feature>